<dbReference type="EMBL" id="JAPOHD010000013">
    <property type="protein sequence ID" value="MCY1720205.1"/>
    <property type="molecule type" value="Genomic_DNA"/>
</dbReference>
<organism evidence="1 2">
    <name type="scientific">Draconibacterium aestuarii</name>
    <dbReference type="NCBI Taxonomy" id="2998507"/>
    <lineage>
        <taxon>Bacteria</taxon>
        <taxon>Pseudomonadati</taxon>
        <taxon>Bacteroidota</taxon>
        <taxon>Bacteroidia</taxon>
        <taxon>Marinilabiliales</taxon>
        <taxon>Prolixibacteraceae</taxon>
        <taxon>Draconibacterium</taxon>
    </lineage>
</organism>
<accession>A0A9X3F4H3</accession>
<evidence type="ECO:0000313" key="2">
    <source>
        <dbReference type="Proteomes" id="UP001145087"/>
    </source>
</evidence>
<name>A0A9X3F4H3_9BACT</name>
<sequence>MGWIKVAAVCVVFISPLVGAVCTLAYVVCQLYDKSDPGENEK</sequence>
<dbReference type="AlphaFoldDB" id="A0A9X3F4H3"/>
<dbReference type="RefSeq" id="WP_343332539.1">
    <property type="nucleotide sequence ID" value="NZ_JAPOHD010000013.1"/>
</dbReference>
<reference evidence="1" key="1">
    <citation type="submission" date="2022-11" db="EMBL/GenBank/DDBJ databases">
        <title>Marilongibacter aestuarii gen. nov., sp. nov., isolated from tidal flat sediment.</title>
        <authorList>
            <person name="Jiayan W."/>
        </authorList>
    </citation>
    <scope>NUCLEOTIDE SEQUENCE</scope>
    <source>
        <strain evidence="1">Z1-6</strain>
    </source>
</reference>
<comment type="caution">
    <text evidence="1">The sequence shown here is derived from an EMBL/GenBank/DDBJ whole genome shotgun (WGS) entry which is preliminary data.</text>
</comment>
<evidence type="ECO:0000313" key="1">
    <source>
        <dbReference type="EMBL" id="MCY1720205.1"/>
    </source>
</evidence>
<dbReference type="Proteomes" id="UP001145087">
    <property type="component" value="Unassembled WGS sequence"/>
</dbReference>
<protein>
    <submittedName>
        <fullName evidence="1">Uncharacterized protein</fullName>
    </submittedName>
</protein>
<keyword evidence="2" id="KW-1185">Reference proteome</keyword>
<proteinExistence type="predicted"/>
<gene>
    <name evidence="1" type="ORF">OU798_07615</name>
</gene>